<dbReference type="RefSeq" id="WP_310016696.1">
    <property type="nucleotide sequence ID" value="NZ_JAVDUM010000001.1"/>
</dbReference>
<dbReference type="InterPro" id="IPR017144">
    <property type="entry name" value="Xaa-Arg_dipeptidase"/>
</dbReference>
<sequence length="406" mass="43266">MENTRAWLQSIRDEIEPSMTELDAELVGVAAHLHAHPETRFEEVEASRLLTERLREHGFEVKRGFAGLDTAFVGRWESSPGTDAPTIAIFCEYDALEGIGHGCGHNIIAACGLGAAIIAKTWLSQHPETPGRLVVVGSPGEEGGAGKVPMIEAGVLDGVDAAMMIHPLFCDLVDMRSLGRSALDISFDGRASHASGSPHDGINALDAATLTLTAIGLLRQQMRSDARVHGIISDGGQAPNIIPEHTALRVFVRTPGSQEDLRSLTERVSNCARGAALATGCTVRIDEETPAYLPMRQNRALGEVAWHAFETIGRTPIEPYAGMGAGSTDMGNVSLRVPSIHPVIRLGDGLNMHTREFSEAAGGPEAAGTVRDGARILGLTAIRAFADPALLTQAREEFQRTPATRS</sequence>
<evidence type="ECO:0000259" key="2">
    <source>
        <dbReference type="Pfam" id="PF07687"/>
    </source>
</evidence>
<dbReference type="Gene3D" id="3.40.630.10">
    <property type="entry name" value="Zn peptidases"/>
    <property type="match status" value="1"/>
</dbReference>
<keyword evidence="4" id="KW-1185">Reference proteome</keyword>
<gene>
    <name evidence="3" type="ORF">J2Y69_000245</name>
</gene>
<dbReference type="SUPFAM" id="SSF53187">
    <property type="entry name" value="Zn-dependent exopeptidases"/>
    <property type="match status" value="1"/>
</dbReference>
<dbReference type="Pfam" id="PF01546">
    <property type="entry name" value="Peptidase_M20"/>
    <property type="match status" value="1"/>
</dbReference>
<dbReference type="InterPro" id="IPR052030">
    <property type="entry name" value="Peptidase_M20/M20A_hydrolases"/>
</dbReference>
<dbReference type="CDD" id="cd05672">
    <property type="entry name" value="M20_ACY1L2-like"/>
    <property type="match status" value="1"/>
</dbReference>
<feature type="domain" description="Peptidase M20 dimerisation" evidence="2">
    <location>
        <begin position="182"/>
        <end position="270"/>
    </location>
</feature>
<evidence type="ECO:0000256" key="1">
    <source>
        <dbReference type="PIRNR" id="PIRNR037226"/>
    </source>
</evidence>
<accession>A0ABU1S7S7</accession>
<protein>
    <recommendedName>
        <fullName evidence="1">Peptidase M20 domain-containing protein 2</fullName>
    </recommendedName>
</protein>
<dbReference type="InterPro" id="IPR017439">
    <property type="entry name" value="Amidohydrolase"/>
</dbReference>
<evidence type="ECO:0000313" key="3">
    <source>
        <dbReference type="EMBL" id="MDR6865663.1"/>
    </source>
</evidence>
<dbReference type="PANTHER" id="PTHR30575:SF0">
    <property type="entry name" value="XAA-ARG DIPEPTIDASE"/>
    <property type="match status" value="1"/>
</dbReference>
<comment type="caution">
    <text evidence="3">The sequence shown here is derived from an EMBL/GenBank/DDBJ whole genome shotgun (WGS) entry which is preliminary data.</text>
</comment>
<dbReference type="SUPFAM" id="SSF55031">
    <property type="entry name" value="Bacterial exopeptidase dimerisation domain"/>
    <property type="match status" value="1"/>
</dbReference>
<dbReference type="InterPro" id="IPR002933">
    <property type="entry name" value="Peptidase_M20"/>
</dbReference>
<organism evidence="3 4">
    <name type="scientific">Microbacterium resistens</name>
    <dbReference type="NCBI Taxonomy" id="156977"/>
    <lineage>
        <taxon>Bacteria</taxon>
        <taxon>Bacillati</taxon>
        <taxon>Actinomycetota</taxon>
        <taxon>Actinomycetes</taxon>
        <taxon>Micrococcales</taxon>
        <taxon>Microbacteriaceae</taxon>
        <taxon>Microbacterium</taxon>
    </lineage>
</organism>
<dbReference type="EMBL" id="JAVDUM010000001">
    <property type="protein sequence ID" value="MDR6865663.1"/>
    <property type="molecule type" value="Genomic_DNA"/>
</dbReference>
<evidence type="ECO:0000313" key="4">
    <source>
        <dbReference type="Proteomes" id="UP001259347"/>
    </source>
</evidence>
<comment type="similarity">
    <text evidence="1">Belongs to the peptidase M20A family.</text>
</comment>
<dbReference type="Pfam" id="PF07687">
    <property type="entry name" value="M20_dimer"/>
    <property type="match status" value="1"/>
</dbReference>
<dbReference type="InterPro" id="IPR036264">
    <property type="entry name" value="Bact_exopeptidase_dim_dom"/>
</dbReference>
<name>A0ABU1S7S7_9MICO</name>
<dbReference type="InterPro" id="IPR011650">
    <property type="entry name" value="Peptidase_M20_dimer"/>
</dbReference>
<dbReference type="Gene3D" id="3.30.70.360">
    <property type="match status" value="1"/>
</dbReference>
<reference evidence="3 4" key="1">
    <citation type="submission" date="2023-07" db="EMBL/GenBank/DDBJ databases">
        <title>Sorghum-associated microbial communities from plants grown in Nebraska, USA.</title>
        <authorList>
            <person name="Schachtman D."/>
        </authorList>
    </citation>
    <scope>NUCLEOTIDE SEQUENCE [LARGE SCALE GENOMIC DNA]</scope>
    <source>
        <strain evidence="3 4">2980</strain>
    </source>
</reference>
<dbReference type="NCBIfam" id="TIGR01891">
    <property type="entry name" value="amidohydrolases"/>
    <property type="match status" value="1"/>
</dbReference>
<dbReference type="PIRSF" id="PIRSF037226">
    <property type="entry name" value="Amidohydrolase_ACY1L2_prd"/>
    <property type="match status" value="1"/>
</dbReference>
<dbReference type="PANTHER" id="PTHR30575">
    <property type="entry name" value="PEPTIDASE M20"/>
    <property type="match status" value="1"/>
</dbReference>
<dbReference type="Proteomes" id="UP001259347">
    <property type="component" value="Unassembled WGS sequence"/>
</dbReference>
<proteinExistence type="inferred from homology"/>